<evidence type="ECO:0000313" key="2">
    <source>
        <dbReference type="Proteomes" id="UP001165064"/>
    </source>
</evidence>
<protein>
    <submittedName>
        <fullName evidence="1">Unnamed protein product</fullName>
    </submittedName>
</protein>
<comment type="caution">
    <text evidence="1">The sequence shown here is derived from an EMBL/GenBank/DDBJ whole genome shotgun (WGS) entry which is preliminary data.</text>
</comment>
<organism evidence="1 2">
    <name type="scientific">Ambrosiozyma monospora</name>
    <name type="common">Yeast</name>
    <name type="synonym">Endomycopsis monosporus</name>
    <dbReference type="NCBI Taxonomy" id="43982"/>
    <lineage>
        <taxon>Eukaryota</taxon>
        <taxon>Fungi</taxon>
        <taxon>Dikarya</taxon>
        <taxon>Ascomycota</taxon>
        <taxon>Saccharomycotina</taxon>
        <taxon>Pichiomycetes</taxon>
        <taxon>Pichiales</taxon>
        <taxon>Pichiaceae</taxon>
        <taxon>Ambrosiozyma</taxon>
    </lineage>
</organism>
<dbReference type="Proteomes" id="UP001165064">
    <property type="component" value="Unassembled WGS sequence"/>
</dbReference>
<sequence>MNVVIMISVLSVGNTCVYSSSRVLVSLSEQGFAPRVFGYIDREGRPLVGVCLCLAFGLLCYLSVLKNESTVFTWLLSISGLSSLFSWASICASHFRFRLALKAKGRSTDELSFTSAVGTYGSCFGFGFICVIFILEFWVALFPGSTADAENFFETWLCVPVIILFLVSYFVWKRKFVWLTPIKDIDIDSGRRVADLDLLRQELAEERAYLASKPFYYRMYRFWC</sequence>
<proteinExistence type="predicted"/>
<evidence type="ECO:0000313" key="1">
    <source>
        <dbReference type="EMBL" id="GME72730.1"/>
    </source>
</evidence>
<reference evidence="1" key="1">
    <citation type="submission" date="2023-04" db="EMBL/GenBank/DDBJ databases">
        <title>Ambrosiozyma monospora NBRC 10751.</title>
        <authorList>
            <person name="Ichikawa N."/>
            <person name="Sato H."/>
            <person name="Tonouchi N."/>
        </authorList>
    </citation>
    <scope>NUCLEOTIDE SEQUENCE</scope>
    <source>
        <strain evidence="1">NBRC 10751</strain>
    </source>
</reference>
<gene>
    <name evidence="1" type="ORF">Amon02_000110700</name>
</gene>
<name>A0ACB5SVC3_AMBMO</name>
<accession>A0ACB5SVC3</accession>
<dbReference type="EMBL" id="BSXS01000493">
    <property type="protein sequence ID" value="GME72730.1"/>
    <property type="molecule type" value="Genomic_DNA"/>
</dbReference>
<keyword evidence="2" id="KW-1185">Reference proteome</keyword>